<dbReference type="Proteomes" id="UP001600888">
    <property type="component" value="Unassembled WGS sequence"/>
</dbReference>
<evidence type="ECO:0008006" key="8">
    <source>
        <dbReference type="Google" id="ProtNLM"/>
    </source>
</evidence>
<dbReference type="InterPro" id="IPR036396">
    <property type="entry name" value="Cyt_P450_sf"/>
</dbReference>
<reference evidence="6 7" key="1">
    <citation type="submission" date="2024-03" db="EMBL/GenBank/DDBJ databases">
        <title>A high-quality draft genome sequence of Diaporthe vaccinii, a causative agent of upright dieback and viscid rot disease in cranberry plants.</title>
        <authorList>
            <person name="Sarrasin M."/>
            <person name="Lang B.F."/>
            <person name="Burger G."/>
        </authorList>
    </citation>
    <scope>NUCLEOTIDE SEQUENCE [LARGE SCALE GENOMIC DNA]</scope>
    <source>
        <strain evidence="6 7">IS7</strain>
    </source>
</reference>
<dbReference type="EMBL" id="JBAWTH010000006">
    <property type="protein sequence ID" value="KAL2291494.1"/>
    <property type="molecule type" value="Genomic_DNA"/>
</dbReference>
<dbReference type="PANTHER" id="PTHR24305">
    <property type="entry name" value="CYTOCHROME P450"/>
    <property type="match status" value="1"/>
</dbReference>
<evidence type="ECO:0000256" key="2">
    <source>
        <dbReference type="ARBA" id="ARBA00010617"/>
    </source>
</evidence>
<dbReference type="InterPro" id="IPR050121">
    <property type="entry name" value="Cytochrome_P450_monoxygenase"/>
</dbReference>
<dbReference type="Gene3D" id="1.10.630.10">
    <property type="entry name" value="Cytochrome P450"/>
    <property type="match status" value="1"/>
</dbReference>
<dbReference type="Pfam" id="PF00067">
    <property type="entry name" value="p450"/>
    <property type="match status" value="1"/>
</dbReference>
<keyword evidence="5" id="KW-0408">Iron</keyword>
<evidence type="ECO:0000256" key="1">
    <source>
        <dbReference type="ARBA" id="ARBA00001971"/>
    </source>
</evidence>
<sequence>MISLLSGRYPWAIEKALKQYGDAVRIAPNELVFFSQQAFHDIHGTQVHGLETFVKTDLNRRGEESGGIIFEEDPVRHRQLAKQLAPAFSNRSLKTMEPTIHEHIDLFVQKMRTKSSSAEGVSLVDWTNWLTMDTAADLAYCQKMRQLEEGKPESQGF</sequence>
<dbReference type="SUPFAM" id="SSF48264">
    <property type="entry name" value="Cytochrome P450"/>
    <property type="match status" value="1"/>
</dbReference>
<evidence type="ECO:0000256" key="4">
    <source>
        <dbReference type="ARBA" id="ARBA00022723"/>
    </source>
</evidence>
<dbReference type="PANTHER" id="PTHR24305:SF210">
    <property type="entry name" value="CYTOCHROME P450 MONOOXYGENASE ASQL-RELATED"/>
    <property type="match status" value="1"/>
</dbReference>
<proteinExistence type="inferred from homology"/>
<evidence type="ECO:0000256" key="3">
    <source>
        <dbReference type="ARBA" id="ARBA00022617"/>
    </source>
</evidence>
<name>A0ABR4F9W4_9PEZI</name>
<keyword evidence="4" id="KW-0479">Metal-binding</keyword>
<accession>A0ABR4F9W4</accession>
<evidence type="ECO:0000313" key="6">
    <source>
        <dbReference type="EMBL" id="KAL2291494.1"/>
    </source>
</evidence>
<evidence type="ECO:0000256" key="5">
    <source>
        <dbReference type="ARBA" id="ARBA00023004"/>
    </source>
</evidence>
<comment type="cofactor">
    <cofactor evidence="1">
        <name>heme</name>
        <dbReference type="ChEBI" id="CHEBI:30413"/>
    </cofactor>
</comment>
<organism evidence="6 7">
    <name type="scientific">Diaporthe vaccinii</name>
    <dbReference type="NCBI Taxonomy" id="105482"/>
    <lineage>
        <taxon>Eukaryota</taxon>
        <taxon>Fungi</taxon>
        <taxon>Dikarya</taxon>
        <taxon>Ascomycota</taxon>
        <taxon>Pezizomycotina</taxon>
        <taxon>Sordariomycetes</taxon>
        <taxon>Sordariomycetidae</taxon>
        <taxon>Diaporthales</taxon>
        <taxon>Diaporthaceae</taxon>
        <taxon>Diaporthe</taxon>
        <taxon>Diaporthe eres species complex</taxon>
    </lineage>
</organism>
<evidence type="ECO:0000313" key="7">
    <source>
        <dbReference type="Proteomes" id="UP001600888"/>
    </source>
</evidence>
<gene>
    <name evidence="6" type="ORF">FJTKL_12884</name>
</gene>
<protein>
    <recommendedName>
        <fullName evidence="8">Cytochrome P450</fullName>
    </recommendedName>
</protein>
<keyword evidence="3" id="KW-0349">Heme</keyword>
<comment type="similarity">
    <text evidence="2">Belongs to the cytochrome P450 family.</text>
</comment>
<dbReference type="InterPro" id="IPR001128">
    <property type="entry name" value="Cyt_P450"/>
</dbReference>
<keyword evidence="7" id="KW-1185">Reference proteome</keyword>
<comment type="caution">
    <text evidence="6">The sequence shown here is derived from an EMBL/GenBank/DDBJ whole genome shotgun (WGS) entry which is preliminary data.</text>
</comment>